<evidence type="ECO:0000313" key="2">
    <source>
        <dbReference type="EMBL" id="KAL3422179.1"/>
    </source>
</evidence>
<dbReference type="EMBL" id="JBFCZG010000005">
    <property type="protein sequence ID" value="KAL3422179.1"/>
    <property type="molecule type" value="Genomic_DNA"/>
</dbReference>
<feature type="chain" id="PRO_5045634914" evidence="1">
    <location>
        <begin position="22"/>
        <end position="325"/>
    </location>
</feature>
<dbReference type="PANTHER" id="PTHR42039:SF1">
    <property type="entry name" value="PUTATIVE (AFU_ORTHOLOGUE AFUA_3G02940)-RELATED"/>
    <property type="match status" value="1"/>
</dbReference>
<organism evidence="2 3">
    <name type="scientific">Phlyctema vagabunda</name>
    <dbReference type="NCBI Taxonomy" id="108571"/>
    <lineage>
        <taxon>Eukaryota</taxon>
        <taxon>Fungi</taxon>
        <taxon>Dikarya</taxon>
        <taxon>Ascomycota</taxon>
        <taxon>Pezizomycotina</taxon>
        <taxon>Leotiomycetes</taxon>
        <taxon>Helotiales</taxon>
        <taxon>Dermateaceae</taxon>
        <taxon>Phlyctema</taxon>
    </lineage>
</organism>
<evidence type="ECO:0000256" key="1">
    <source>
        <dbReference type="SAM" id="SignalP"/>
    </source>
</evidence>
<keyword evidence="3" id="KW-1185">Reference proteome</keyword>
<protein>
    <submittedName>
        <fullName evidence="2">Allergen Asp f 4</fullName>
    </submittedName>
</protein>
<evidence type="ECO:0000313" key="3">
    <source>
        <dbReference type="Proteomes" id="UP001629113"/>
    </source>
</evidence>
<keyword evidence="1" id="KW-0732">Signal</keyword>
<dbReference type="InterPro" id="IPR038903">
    <property type="entry name" value="Allergen_Asp_f_4"/>
</dbReference>
<comment type="caution">
    <text evidence="2">The sequence shown here is derived from an EMBL/GenBank/DDBJ whole genome shotgun (WGS) entry which is preliminary data.</text>
</comment>
<reference evidence="2 3" key="1">
    <citation type="submission" date="2024-06" db="EMBL/GenBank/DDBJ databases">
        <title>Complete genome of Phlyctema vagabunda strain 19-DSS-EL-015.</title>
        <authorList>
            <person name="Fiorenzani C."/>
        </authorList>
    </citation>
    <scope>NUCLEOTIDE SEQUENCE [LARGE SCALE GENOMIC DNA]</scope>
    <source>
        <strain evidence="2 3">19-DSS-EL-015</strain>
    </source>
</reference>
<name>A0ABR4PFS6_9HELO</name>
<dbReference type="Proteomes" id="UP001629113">
    <property type="component" value="Unassembled WGS sequence"/>
</dbReference>
<dbReference type="Pfam" id="PF25312">
    <property type="entry name" value="Allergen_Asp_f_4"/>
    <property type="match status" value="1"/>
</dbReference>
<sequence>MRYSFATAALLSAMAVTEVVAGPAHHVHRHLHEKKEIVNVEKRDNMVYATIDGKLASWVNNFFGETATTASAASAATAPAVNAAKVSATATKSSTTAKATSASDLIDTITDGIDDAVSDLWNDLKGFSNDLTEFGASTVASGALGDFYSGNCGSPYGSNMIKVSSRSGYDFTNEFINTSGETITVVVWNKIGSDGQILSGSALAPKSPALTFALKPGKSQIVAFDDNSQVGWAQATSDLAFSGAFATTWGEGQFRKEGSGVDVSAIMNAKGNNYNMSITTSEISCISDMTQNMWLTDTTPVGDSNGSCYIPGSTATVTTTMGGTV</sequence>
<accession>A0ABR4PFS6</accession>
<dbReference type="PANTHER" id="PTHR42039">
    <property type="entry name" value="PUTATIVE (AFU_ORTHOLOGUE AFUA_3G02940)-RELATED"/>
    <property type="match status" value="1"/>
</dbReference>
<proteinExistence type="predicted"/>
<feature type="signal peptide" evidence="1">
    <location>
        <begin position="1"/>
        <end position="21"/>
    </location>
</feature>
<gene>
    <name evidence="2" type="ORF">PVAG01_06335</name>
</gene>